<name>A0A2T3APM5_AMORE</name>
<reference evidence="2 3" key="1">
    <citation type="journal article" date="2018" name="New Phytol.">
        <title>Comparative genomics and transcriptomics depict ericoid mycorrhizal fungi as versatile saprotrophs and plant mutualists.</title>
        <authorList>
            <person name="Martino E."/>
            <person name="Morin E."/>
            <person name="Grelet G.A."/>
            <person name="Kuo A."/>
            <person name="Kohler A."/>
            <person name="Daghino S."/>
            <person name="Barry K.W."/>
            <person name="Cichocki N."/>
            <person name="Clum A."/>
            <person name="Dockter R.B."/>
            <person name="Hainaut M."/>
            <person name="Kuo R.C."/>
            <person name="LaButti K."/>
            <person name="Lindahl B.D."/>
            <person name="Lindquist E.A."/>
            <person name="Lipzen A."/>
            <person name="Khouja H.R."/>
            <person name="Magnuson J."/>
            <person name="Murat C."/>
            <person name="Ohm R.A."/>
            <person name="Singer S.W."/>
            <person name="Spatafora J.W."/>
            <person name="Wang M."/>
            <person name="Veneault-Fourrey C."/>
            <person name="Henrissat B."/>
            <person name="Grigoriev I.V."/>
            <person name="Martin F.M."/>
            <person name="Perotto S."/>
        </authorList>
    </citation>
    <scope>NUCLEOTIDE SEQUENCE [LARGE SCALE GENOMIC DNA]</scope>
    <source>
        <strain evidence="2 3">ATCC 22711</strain>
    </source>
</reference>
<evidence type="ECO:0000256" key="1">
    <source>
        <dbReference type="SAM" id="MobiDB-lite"/>
    </source>
</evidence>
<dbReference type="AlphaFoldDB" id="A0A2T3APM5"/>
<accession>A0A2T3APM5</accession>
<feature type="region of interest" description="Disordered" evidence="1">
    <location>
        <begin position="257"/>
        <end position="331"/>
    </location>
</feature>
<dbReference type="EMBL" id="KZ679019">
    <property type="protein sequence ID" value="PSS06961.1"/>
    <property type="molecule type" value="Genomic_DNA"/>
</dbReference>
<evidence type="ECO:0000313" key="3">
    <source>
        <dbReference type="Proteomes" id="UP000241818"/>
    </source>
</evidence>
<sequence length="420" mass="46205">MPHVVSQMSSGEFARTNLVNRQSVSKSVAMPKISVEFQRPSTVLPYRPRKSSNPEAVPRLSLLMPESQYHDFGSVRHIQQPSCSSDSFTPYSSADSVFDLPSGTPSFETPISSVNSPFAAELEDTSITSTQNSLGPKCQSANEAYITELKSPQFSKLAAIAIGNIKAIERDNRILLERAIAAEEATKLLKDQNQSLQHRIDYCKHQHRPKTAPGKSPRAVSAPTPVSTFNTTMKVEQTLHPTNVPPPPPCLRPLPIPNRTPYLSPSPSLDGISNRVNMANQGSNINMDSYSALDRCPKTPQTPTPTGKRRPRPSPLALSQPLSSPVLPRGVSPSPFATIPFPAKPHPYRRTRPNENMTLSQARMREKPLPPNGPMSPSTIPGRVEIGCQLEEWERGKRVDGKKKKGIRILFKLGKKGQSY</sequence>
<feature type="compositionally biased region" description="Polar residues" evidence="1">
    <location>
        <begin position="274"/>
        <end position="289"/>
    </location>
</feature>
<dbReference type="Proteomes" id="UP000241818">
    <property type="component" value="Unassembled WGS sequence"/>
</dbReference>
<protein>
    <submittedName>
        <fullName evidence="2">Uncharacterized protein</fullName>
    </submittedName>
</protein>
<dbReference type="RefSeq" id="XP_024716617.1">
    <property type="nucleotide sequence ID" value="XM_024867792.1"/>
</dbReference>
<dbReference type="GeneID" id="36575873"/>
<proteinExistence type="predicted"/>
<gene>
    <name evidence="2" type="ORF">M430DRAFT_45799</name>
</gene>
<dbReference type="InParanoid" id="A0A2T3APM5"/>
<keyword evidence="3" id="KW-1185">Reference proteome</keyword>
<evidence type="ECO:0000313" key="2">
    <source>
        <dbReference type="EMBL" id="PSS06961.1"/>
    </source>
</evidence>
<dbReference type="OrthoDB" id="3553523at2759"/>
<organism evidence="2 3">
    <name type="scientific">Amorphotheca resinae ATCC 22711</name>
    <dbReference type="NCBI Taxonomy" id="857342"/>
    <lineage>
        <taxon>Eukaryota</taxon>
        <taxon>Fungi</taxon>
        <taxon>Dikarya</taxon>
        <taxon>Ascomycota</taxon>
        <taxon>Pezizomycotina</taxon>
        <taxon>Leotiomycetes</taxon>
        <taxon>Helotiales</taxon>
        <taxon>Amorphothecaceae</taxon>
        <taxon>Amorphotheca</taxon>
    </lineage>
</organism>
<feature type="compositionally biased region" description="Low complexity" evidence="1">
    <location>
        <begin position="315"/>
        <end position="329"/>
    </location>
</feature>